<dbReference type="PANTHER" id="PTHR43831:SF1">
    <property type="entry name" value="ISOBUTYRYL-COA DEHYDROGENASE, MITOCHONDRIAL"/>
    <property type="match status" value="1"/>
</dbReference>
<dbReference type="Gene3D" id="2.40.110.10">
    <property type="entry name" value="Butyryl-CoA Dehydrogenase, subunit A, domain 2"/>
    <property type="match status" value="1"/>
</dbReference>
<proteinExistence type="predicted"/>
<dbReference type="Gene3D" id="1.10.540.10">
    <property type="entry name" value="Acyl-CoA dehydrogenase/oxidase, N-terminal domain"/>
    <property type="match status" value="1"/>
</dbReference>
<dbReference type="GO" id="GO:0050660">
    <property type="term" value="F:flavin adenine dinucleotide binding"/>
    <property type="evidence" value="ECO:0007669"/>
    <property type="project" value="InterPro"/>
</dbReference>
<evidence type="ECO:0000313" key="2">
    <source>
        <dbReference type="EMBL" id="WIX76358.1"/>
    </source>
</evidence>
<dbReference type="InterPro" id="IPR036250">
    <property type="entry name" value="AcylCo_DH-like_C"/>
</dbReference>
<protein>
    <submittedName>
        <fullName evidence="2">Acyl-CoA dehydrogenase family protein</fullName>
        <ecNumber evidence="2">1.-.-.-</ecNumber>
    </submittedName>
</protein>
<dbReference type="InterPro" id="IPR052547">
    <property type="entry name" value="Mito_Isobutyryl-CoADH"/>
</dbReference>
<sequence length="348" mass="35375">MTSAVAPAAAEADRLARFPRGAMAALSRKGVLALTASRRLGGGGHGLAEAARVVEVVARSCASTATVLRSHFAAVAVLEAHADQSVRAELAAGRHLSTLALVDAGPGSRLLAPDGVAGSHGGVVDLTGRKAGVVAAGEADSYVWSSRPASGRGGATVWFVPGHAPGLFVPAASGGLGLRASATTTVCADPVQLPENTVLGRDGEGAEVVLDLALPWFLGLGAAVALGLAEAAIERVSGDGSGADLARLRLRASAVRVLAADAFATYSWDPVHALPKFFHLWLTAAETVTATTEVALRLCSGYPGDPVLERCFRDARAHCALEPTVETVVDLAARVNGDGASRELHAAR</sequence>
<dbReference type="AlphaFoldDB" id="A0A9Y2MSZ6"/>
<accession>A0A9Y2MSZ6</accession>
<dbReference type="RefSeq" id="WP_285967107.1">
    <property type="nucleotide sequence ID" value="NZ_CP127294.1"/>
</dbReference>
<name>A0A9Y2MSZ6_9PSEU</name>
<dbReference type="KEGG" id="acab:QRX50_33510"/>
<gene>
    <name evidence="2" type="ORF">QRX50_33510</name>
</gene>
<dbReference type="InterPro" id="IPR009100">
    <property type="entry name" value="AcylCoA_DH/oxidase_NM_dom_sf"/>
</dbReference>
<dbReference type="InterPro" id="IPR037069">
    <property type="entry name" value="AcylCoA_DH/ox_N_sf"/>
</dbReference>
<evidence type="ECO:0000313" key="3">
    <source>
        <dbReference type="Proteomes" id="UP001236014"/>
    </source>
</evidence>
<dbReference type="Proteomes" id="UP001236014">
    <property type="component" value="Chromosome"/>
</dbReference>
<keyword evidence="2" id="KW-0560">Oxidoreductase</keyword>
<dbReference type="GO" id="GO:0016627">
    <property type="term" value="F:oxidoreductase activity, acting on the CH-CH group of donors"/>
    <property type="evidence" value="ECO:0007669"/>
    <property type="project" value="InterPro"/>
</dbReference>
<organism evidence="2 3">
    <name type="scientific">Amycolatopsis carbonis</name>
    <dbReference type="NCBI Taxonomy" id="715471"/>
    <lineage>
        <taxon>Bacteria</taxon>
        <taxon>Bacillati</taxon>
        <taxon>Actinomycetota</taxon>
        <taxon>Actinomycetes</taxon>
        <taxon>Pseudonocardiales</taxon>
        <taxon>Pseudonocardiaceae</taxon>
        <taxon>Amycolatopsis</taxon>
    </lineage>
</organism>
<dbReference type="InterPro" id="IPR046373">
    <property type="entry name" value="Acyl-CoA_Oxase/DH_mid-dom_sf"/>
</dbReference>
<evidence type="ECO:0000259" key="1">
    <source>
        <dbReference type="Pfam" id="PF02771"/>
    </source>
</evidence>
<dbReference type="Pfam" id="PF02771">
    <property type="entry name" value="Acyl-CoA_dh_N"/>
    <property type="match status" value="1"/>
</dbReference>
<reference evidence="2 3" key="1">
    <citation type="submission" date="2023-06" db="EMBL/GenBank/DDBJ databases">
        <authorList>
            <person name="Oyuntsetseg B."/>
            <person name="Kim S.B."/>
        </authorList>
    </citation>
    <scope>NUCLEOTIDE SEQUENCE [LARGE SCALE GENOMIC DNA]</scope>
    <source>
        <strain evidence="2 3">2-15</strain>
    </source>
</reference>
<feature type="domain" description="Acyl-CoA dehydrogenase/oxidase N-terminal" evidence="1">
    <location>
        <begin position="4"/>
        <end position="88"/>
    </location>
</feature>
<dbReference type="SUPFAM" id="SSF56645">
    <property type="entry name" value="Acyl-CoA dehydrogenase NM domain-like"/>
    <property type="match status" value="1"/>
</dbReference>
<dbReference type="InterPro" id="IPR013786">
    <property type="entry name" value="AcylCoA_DH/ox_N"/>
</dbReference>
<dbReference type="EMBL" id="CP127294">
    <property type="protein sequence ID" value="WIX76358.1"/>
    <property type="molecule type" value="Genomic_DNA"/>
</dbReference>
<dbReference type="PANTHER" id="PTHR43831">
    <property type="entry name" value="ISOBUTYRYL-COA DEHYDROGENASE"/>
    <property type="match status" value="1"/>
</dbReference>
<dbReference type="EC" id="1.-.-.-" evidence="2"/>
<keyword evidence="3" id="KW-1185">Reference proteome</keyword>
<dbReference type="SUPFAM" id="SSF47203">
    <property type="entry name" value="Acyl-CoA dehydrogenase C-terminal domain-like"/>
    <property type="match status" value="1"/>
</dbReference>